<keyword evidence="2" id="KW-1185">Reference proteome</keyword>
<organism evidence="1 2">
    <name type="scientific">Dactylosporangium roseum</name>
    <dbReference type="NCBI Taxonomy" id="47989"/>
    <lineage>
        <taxon>Bacteria</taxon>
        <taxon>Bacillati</taxon>
        <taxon>Actinomycetota</taxon>
        <taxon>Actinomycetes</taxon>
        <taxon>Micromonosporales</taxon>
        <taxon>Micromonosporaceae</taxon>
        <taxon>Dactylosporangium</taxon>
    </lineage>
</organism>
<proteinExistence type="predicted"/>
<dbReference type="RefSeq" id="WP_260725995.1">
    <property type="nucleotide sequence ID" value="NZ_BAAABS010000036.1"/>
</dbReference>
<evidence type="ECO:0000313" key="2">
    <source>
        <dbReference type="Proteomes" id="UP001058271"/>
    </source>
</evidence>
<sequence>MSDVLIELDDRRRVSLGKVGRPEHRRYLVHEEADGTLVLHPAVVMTEAEARLMSNPELVEQVEKTITDPASRVRRGRPTRKG</sequence>
<dbReference type="EMBL" id="CP073721">
    <property type="protein sequence ID" value="UWZ36648.1"/>
    <property type="molecule type" value="Genomic_DNA"/>
</dbReference>
<reference evidence="1" key="1">
    <citation type="submission" date="2021-04" db="EMBL/GenBank/DDBJ databases">
        <title>Biosynthetic gene clusters of Dactylosporangioum roseum.</title>
        <authorList>
            <person name="Hartkoorn R.C."/>
            <person name="Beaudoing E."/>
            <person name="Hot D."/>
            <person name="Moureu S."/>
        </authorList>
    </citation>
    <scope>NUCLEOTIDE SEQUENCE</scope>
    <source>
        <strain evidence="1">NRRL B-16295</strain>
    </source>
</reference>
<accession>A0ABY5Z7E3</accession>
<dbReference type="Proteomes" id="UP001058271">
    <property type="component" value="Chromosome"/>
</dbReference>
<evidence type="ECO:0000313" key="1">
    <source>
        <dbReference type="EMBL" id="UWZ36648.1"/>
    </source>
</evidence>
<name>A0ABY5Z7E3_9ACTN</name>
<gene>
    <name evidence="1" type="ORF">Drose_37600</name>
</gene>
<protein>
    <submittedName>
        <fullName evidence="1">Uncharacterized protein</fullName>
    </submittedName>
</protein>